<dbReference type="Pfam" id="PF08713">
    <property type="entry name" value="DNA_alkylation"/>
    <property type="match status" value="1"/>
</dbReference>
<proteinExistence type="predicted"/>
<name>A0A927YMZ8_9FIRM</name>
<dbReference type="SUPFAM" id="SSF48371">
    <property type="entry name" value="ARM repeat"/>
    <property type="match status" value="1"/>
</dbReference>
<sequence>MIVDEIRKDLFANQDVKYRDFQSKLTPTIEANTAIGVRTPVLRKLAKDYSKRQDVDDFLADLPHKYFDENQLHAFILSEIKDFDECIGKLERFLPFVDNWATCDQMSPKCFKKNHEKLLPYLNKWIKSDDIYTVRFAIVTFMSHFLDGDFDEGYLKLVSDIKSDEYYINMAIAWYFATALAKQYDKTIPYIENKTLDVWTHNKAIQKSIESYRVTAEHKEYLKSLKIKKA</sequence>
<dbReference type="InterPro" id="IPR016024">
    <property type="entry name" value="ARM-type_fold"/>
</dbReference>
<accession>A0A927YMZ8</accession>
<evidence type="ECO:0000313" key="1">
    <source>
        <dbReference type="EMBL" id="MBE5920354.1"/>
    </source>
</evidence>
<dbReference type="PANTHER" id="PTHR34070">
    <property type="entry name" value="ARMADILLO-TYPE FOLD"/>
    <property type="match status" value="1"/>
</dbReference>
<comment type="caution">
    <text evidence="1">The sequence shown here is derived from an EMBL/GenBank/DDBJ whole genome shotgun (WGS) entry which is preliminary data.</text>
</comment>
<dbReference type="AlphaFoldDB" id="A0A927YMZ8"/>
<organism evidence="1 2">
    <name type="scientific">Pseudobutyrivibrio ruminis</name>
    <dbReference type="NCBI Taxonomy" id="46206"/>
    <lineage>
        <taxon>Bacteria</taxon>
        <taxon>Bacillati</taxon>
        <taxon>Bacillota</taxon>
        <taxon>Clostridia</taxon>
        <taxon>Lachnospirales</taxon>
        <taxon>Lachnospiraceae</taxon>
        <taxon>Pseudobutyrivibrio</taxon>
    </lineage>
</organism>
<dbReference type="InterPro" id="IPR014825">
    <property type="entry name" value="DNA_alkylation"/>
</dbReference>
<dbReference type="Gene3D" id="1.25.10.90">
    <property type="match status" value="1"/>
</dbReference>
<dbReference type="CDD" id="cd06561">
    <property type="entry name" value="AlkD_like"/>
    <property type="match status" value="1"/>
</dbReference>
<dbReference type="Proteomes" id="UP000766246">
    <property type="component" value="Unassembled WGS sequence"/>
</dbReference>
<dbReference type="PANTHER" id="PTHR34070:SF1">
    <property type="entry name" value="DNA ALKYLATION REPAIR PROTEIN"/>
    <property type="match status" value="1"/>
</dbReference>
<protein>
    <submittedName>
        <fullName evidence="1">DNA alkylation repair protein</fullName>
    </submittedName>
</protein>
<dbReference type="EMBL" id="SVER01000030">
    <property type="protein sequence ID" value="MBE5920354.1"/>
    <property type="molecule type" value="Genomic_DNA"/>
</dbReference>
<reference evidence="1" key="1">
    <citation type="submission" date="2019-04" db="EMBL/GenBank/DDBJ databases">
        <title>Evolution of Biomass-Degrading Anaerobic Consortia Revealed by Metagenomics.</title>
        <authorList>
            <person name="Peng X."/>
        </authorList>
    </citation>
    <scope>NUCLEOTIDE SEQUENCE</scope>
    <source>
        <strain evidence="1">SIG311</strain>
    </source>
</reference>
<evidence type="ECO:0000313" key="2">
    <source>
        <dbReference type="Proteomes" id="UP000766246"/>
    </source>
</evidence>
<gene>
    <name evidence="1" type="ORF">E7272_11005</name>
</gene>